<accession>A0A9P7A399</accession>
<dbReference type="InterPro" id="IPR041078">
    <property type="entry name" value="Plavaka"/>
</dbReference>
<dbReference type="Pfam" id="PF18759">
    <property type="entry name" value="Plavaka"/>
    <property type="match status" value="1"/>
</dbReference>
<dbReference type="EMBL" id="JABBWD010000007">
    <property type="protein sequence ID" value="KAG1780965.1"/>
    <property type="molecule type" value="Genomic_DNA"/>
</dbReference>
<protein>
    <submittedName>
        <fullName evidence="1">Uncharacterized protein</fullName>
    </submittedName>
</protein>
<feature type="non-terminal residue" evidence="1">
    <location>
        <position position="205"/>
    </location>
</feature>
<name>A0A9P7A399_9AGAM</name>
<sequence>ESRKENLFYPFASKGEWEVGDFLLRSSLSMTAIDEFLKLPMIQKLCLSFSNARELRSQAEMLPSGPNWKCQVIPSAYPTKYPIRLFWRDPIKCLESLFSNPLFHDKLDFVPRRMYKTAVHLLQVYSEWLTGDAAWEMQTQFPRGATVLGTMLSSNKTNITTMMGARIAHPLLLGLANIRMRTRTKLSSKAFLLTALLPIPKYLHP</sequence>
<organism evidence="1 2">
    <name type="scientific">Suillus placidus</name>
    <dbReference type="NCBI Taxonomy" id="48579"/>
    <lineage>
        <taxon>Eukaryota</taxon>
        <taxon>Fungi</taxon>
        <taxon>Dikarya</taxon>
        <taxon>Basidiomycota</taxon>
        <taxon>Agaricomycotina</taxon>
        <taxon>Agaricomycetes</taxon>
        <taxon>Agaricomycetidae</taxon>
        <taxon>Boletales</taxon>
        <taxon>Suillineae</taxon>
        <taxon>Suillaceae</taxon>
        <taxon>Suillus</taxon>
    </lineage>
</organism>
<keyword evidence="2" id="KW-1185">Reference proteome</keyword>
<evidence type="ECO:0000313" key="2">
    <source>
        <dbReference type="Proteomes" id="UP000714275"/>
    </source>
</evidence>
<dbReference type="OrthoDB" id="2688393at2759"/>
<proteinExistence type="predicted"/>
<comment type="caution">
    <text evidence="1">The sequence shown here is derived from an EMBL/GenBank/DDBJ whole genome shotgun (WGS) entry which is preliminary data.</text>
</comment>
<dbReference type="AlphaFoldDB" id="A0A9P7A399"/>
<reference evidence="1" key="1">
    <citation type="journal article" date="2020" name="New Phytol.">
        <title>Comparative genomics reveals dynamic genome evolution in host specialist ectomycorrhizal fungi.</title>
        <authorList>
            <person name="Lofgren L.A."/>
            <person name="Nguyen N.H."/>
            <person name="Vilgalys R."/>
            <person name="Ruytinx J."/>
            <person name="Liao H.L."/>
            <person name="Branco S."/>
            <person name="Kuo A."/>
            <person name="LaButti K."/>
            <person name="Lipzen A."/>
            <person name="Andreopoulos W."/>
            <person name="Pangilinan J."/>
            <person name="Riley R."/>
            <person name="Hundley H."/>
            <person name="Na H."/>
            <person name="Barry K."/>
            <person name="Grigoriev I.V."/>
            <person name="Stajich J.E."/>
            <person name="Kennedy P.G."/>
        </authorList>
    </citation>
    <scope>NUCLEOTIDE SEQUENCE</scope>
    <source>
        <strain evidence="1">DOB743</strain>
    </source>
</reference>
<feature type="non-terminal residue" evidence="1">
    <location>
        <position position="1"/>
    </location>
</feature>
<dbReference type="Proteomes" id="UP000714275">
    <property type="component" value="Unassembled WGS sequence"/>
</dbReference>
<evidence type="ECO:0000313" key="1">
    <source>
        <dbReference type="EMBL" id="KAG1780965.1"/>
    </source>
</evidence>
<gene>
    <name evidence="1" type="ORF">EV702DRAFT_939627</name>
</gene>